<protein>
    <submittedName>
        <fullName evidence="2">Uncharacterized protein</fullName>
    </submittedName>
</protein>
<dbReference type="EMBL" id="KQ981374">
    <property type="protein sequence ID" value="KYN42411.1"/>
    <property type="molecule type" value="Genomic_DNA"/>
</dbReference>
<feature type="region of interest" description="Disordered" evidence="1">
    <location>
        <begin position="1"/>
        <end position="26"/>
    </location>
</feature>
<evidence type="ECO:0000313" key="3">
    <source>
        <dbReference type="Proteomes" id="UP000078541"/>
    </source>
</evidence>
<dbReference type="AlphaFoldDB" id="A0A151JZI4"/>
<sequence length="193" mass="22678">EMRIGREERERERGGEGERRDRERDQTRFVNIQDVDEKIEVDAGAGCREEDGERGLGTLARREVCEGLVYAEFPLSVTFRGVRVGKSLAPGCCKIPVKRCRYVKILDSEFAYSVVFTGKQDAAFLYFIQKCNVYVYKSPYAFEKRHDTLTIFTVTQYISWHFRQRSRRVYSRDAQAAFNYTRPYGKLRIRRNK</sequence>
<organism evidence="2 3">
    <name type="scientific">Trachymyrmex septentrionalis</name>
    <dbReference type="NCBI Taxonomy" id="34720"/>
    <lineage>
        <taxon>Eukaryota</taxon>
        <taxon>Metazoa</taxon>
        <taxon>Ecdysozoa</taxon>
        <taxon>Arthropoda</taxon>
        <taxon>Hexapoda</taxon>
        <taxon>Insecta</taxon>
        <taxon>Pterygota</taxon>
        <taxon>Neoptera</taxon>
        <taxon>Endopterygota</taxon>
        <taxon>Hymenoptera</taxon>
        <taxon>Apocrita</taxon>
        <taxon>Aculeata</taxon>
        <taxon>Formicoidea</taxon>
        <taxon>Formicidae</taxon>
        <taxon>Myrmicinae</taxon>
        <taxon>Trachymyrmex</taxon>
    </lineage>
</organism>
<gene>
    <name evidence="2" type="ORF">ALC56_03171</name>
</gene>
<evidence type="ECO:0000256" key="1">
    <source>
        <dbReference type="SAM" id="MobiDB-lite"/>
    </source>
</evidence>
<evidence type="ECO:0000313" key="2">
    <source>
        <dbReference type="EMBL" id="KYN42411.1"/>
    </source>
</evidence>
<accession>A0A151JZI4</accession>
<feature type="non-terminal residue" evidence="2">
    <location>
        <position position="1"/>
    </location>
</feature>
<keyword evidence="3" id="KW-1185">Reference proteome</keyword>
<reference evidence="2 3" key="1">
    <citation type="submission" date="2016-03" db="EMBL/GenBank/DDBJ databases">
        <title>Trachymyrmex septentrionalis WGS genome.</title>
        <authorList>
            <person name="Nygaard S."/>
            <person name="Hu H."/>
            <person name="Boomsma J."/>
            <person name="Zhang G."/>
        </authorList>
    </citation>
    <scope>NUCLEOTIDE SEQUENCE [LARGE SCALE GENOMIC DNA]</scope>
    <source>
        <strain evidence="2">Tsep2-gDNA-1</strain>
        <tissue evidence="2">Whole body</tissue>
    </source>
</reference>
<proteinExistence type="predicted"/>
<dbReference type="Proteomes" id="UP000078541">
    <property type="component" value="Unassembled WGS sequence"/>
</dbReference>
<name>A0A151JZI4_9HYME</name>